<keyword evidence="3" id="KW-1185">Reference proteome</keyword>
<dbReference type="GO" id="GO:0016787">
    <property type="term" value="F:hydrolase activity"/>
    <property type="evidence" value="ECO:0007669"/>
    <property type="project" value="UniProtKB-KW"/>
</dbReference>
<dbReference type="SUPFAM" id="SSF53474">
    <property type="entry name" value="alpha/beta-Hydrolases"/>
    <property type="match status" value="1"/>
</dbReference>
<evidence type="ECO:0000313" key="2">
    <source>
        <dbReference type="EMBL" id="MCZ4090447.1"/>
    </source>
</evidence>
<evidence type="ECO:0000259" key="1">
    <source>
        <dbReference type="Pfam" id="PF01738"/>
    </source>
</evidence>
<keyword evidence="2" id="KW-0378">Hydrolase</keyword>
<comment type="caution">
    <text evidence="2">The sequence shown here is derived from an EMBL/GenBank/DDBJ whole genome shotgun (WGS) entry which is preliminary data.</text>
</comment>
<organism evidence="2 3">
    <name type="scientific">Sinorhizobium psoraleae</name>
    <dbReference type="NCBI Taxonomy" id="520838"/>
    <lineage>
        <taxon>Bacteria</taxon>
        <taxon>Pseudomonadati</taxon>
        <taxon>Pseudomonadota</taxon>
        <taxon>Alphaproteobacteria</taxon>
        <taxon>Hyphomicrobiales</taxon>
        <taxon>Rhizobiaceae</taxon>
        <taxon>Sinorhizobium/Ensifer group</taxon>
        <taxon>Sinorhizobium</taxon>
    </lineage>
</organism>
<accession>A0ABT4KHM1</accession>
<name>A0ABT4KHM1_9HYPH</name>
<sequence length="234" mass="24907">MKRHQNACCGCEGEQMAFSTPDDVQPVRIEPPGIEAFLGVPSGASGLVIFAHGSGSGRFSPRNNRVAAALREAGLATLLVDLLRPDEEQDRRNVFDIDLLADRLVAAKRWVSEVSEASHLAVGYFGASTGAGAALQAAYAEPDVGAVVSRGGRPDLAMQVLPEVRAPTLLLVGSLDGPVIDMNERAFDALACEKRLIIIDGAGHLFEEPGTMDQVIRHATDWFLIHLGSTPGRT</sequence>
<feature type="domain" description="Dienelactone hydrolase" evidence="1">
    <location>
        <begin position="35"/>
        <end position="211"/>
    </location>
</feature>
<dbReference type="Pfam" id="PF01738">
    <property type="entry name" value="DLH"/>
    <property type="match status" value="1"/>
</dbReference>
<proteinExistence type="predicted"/>
<gene>
    <name evidence="2" type="ORF">O3W52_10340</name>
</gene>
<dbReference type="RefSeq" id="WP_269278632.1">
    <property type="nucleotide sequence ID" value="NZ_JAPVOI010000004.1"/>
</dbReference>
<reference evidence="2" key="1">
    <citation type="submission" date="2022-10" db="EMBL/GenBank/DDBJ databases">
        <title>Whole genome sequencing of three plant growth promoting bacteria isolated from Vachellia tortilis subsp. raddiana in Morocco.</title>
        <authorList>
            <person name="Hnini M."/>
            <person name="Zouagui R."/>
            <person name="Zouagui H."/>
            <person name="Chemao Elfihri M.-W."/>
            <person name="Ibrahimi A."/>
            <person name="Sbabou L."/>
            <person name="Aurag J."/>
        </authorList>
    </citation>
    <scope>NUCLEOTIDE SEQUENCE</scope>
    <source>
        <strain evidence="2">LMR678</strain>
    </source>
</reference>
<dbReference type="EMBL" id="JAPVOI010000004">
    <property type="protein sequence ID" value="MCZ4090447.1"/>
    <property type="molecule type" value="Genomic_DNA"/>
</dbReference>
<protein>
    <submittedName>
        <fullName evidence="2">Dienelactone hydrolase family protein</fullName>
    </submittedName>
</protein>
<dbReference type="InterPro" id="IPR002925">
    <property type="entry name" value="Dienelactn_hydro"/>
</dbReference>
<evidence type="ECO:0000313" key="3">
    <source>
        <dbReference type="Proteomes" id="UP001079430"/>
    </source>
</evidence>
<dbReference type="InterPro" id="IPR029058">
    <property type="entry name" value="AB_hydrolase_fold"/>
</dbReference>
<dbReference type="Gene3D" id="3.40.50.1820">
    <property type="entry name" value="alpha/beta hydrolase"/>
    <property type="match status" value="1"/>
</dbReference>
<dbReference type="Proteomes" id="UP001079430">
    <property type="component" value="Unassembled WGS sequence"/>
</dbReference>